<organism evidence="1 2">
    <name type="scientific">Acrasis kona</name>
    <dbReference type="NCBI Taxonomy" id="1008807"/>
    <lineage>
        <taxon>Eukaryota</taxon>
        <taxon>Discoba</taxon>
        <taxon>Heterolobosea</taxon>
        <taxon>Tetramitia</taxon>
        <taxon>Eutetramitia</taxon>
        <taxon>Acrasidae</taxon>
        <taxon>Acrasis</taxon>
    </lineage>
</organism>
<sequence>MPGKIKLIMRKFDNFLGDPIRFININLKTPKLKSIQCIPRDVTANGPDAHKQQAPRNHQCTLKSYNKCILQ</sequence>
<comment type="caution">
    <text evidence="1">The sequence shown here is derived from an EMBL/GenBank/DDBJ whole genome shotgun (WGS) entry which is preliminary data.</text>
</comment>
<dbReference type="Proteomes" id="UP001431209">
    <property type="component" value="Unassembled WGS sequence"/>
</dbReference>
<gene>
    <name evidence="1" type="ORF">AKO1_002892</name>
</gene>
<evidence type="ECO:0000313" key="2">
    <source>
        <dbReference type="Proteomes" id="UP001431209"/>
    </source>
</evidence>
<accession>A0AAW2ZHA8</accession>
<protein>
    <submittedName>
        <fullName evidence="1">Uncharacterized protein</fullName>
    </submittedName>
</protein>
<name>A0AAW2ZHA8_9EUKA</name>
<keyword evidence="2" id="KW-1185">Reference proteome</keyword>
<evidence type="ECO:0000313" key="1">
    <source>
        <dbReference type="EMBL" id="KAL0488724.1"/>
    </source>
</evidence>
<dbReference type="EMBL" id="JAOPGA020001468">
    <property type="protein sequence ID" value="KAL0488724.1"/>
    <property type="molecule type" value="Genomic_DNA"/>
</dbReference>
<dbReference type="AlphaFoldDB" id="A0AAW2ZHA8"/>
<reference evidence="1 2" key="1">
    <citation type="submission" date="2024-03" db="EMBL/GenBank/DDBJ databases">
        <title>The Acrasis kona genome and developmental transcriptomes reveal deep origins of eukaryotic multicellular pathways.</title>
        <authorList>
            <person name="Sheikh S."/>
            <person name="Fu C.-J."/>
            <person name="Brown M.W."/>
            <person name="Baldauf S.L."/>
        </authorList>
    </citation>
    <scope>NUCLEOTIDE SEQUENCE [LARGE SCALE GENOMIC DNA]</scope>
    <source>
        <strain evidence="1 2">ATCC MYA-3509</strain>
    </source>
</reference>
<proteinExistence type="predicted"/>